<evidence type="ECO:0000256" key="1">
    <source>
        <dbReference type="SAM" id="MobiDB-lite"/>
    </source>
</evidence>
<dbReference type="Proteomes" id="UP001256588">
    <property type="component" value="Unassembled WGS sequence"/>
</dbReference>
<comment type="caution">
    <text evidence="2">The sequence shown here is derived from an EMBL/GenBank/DDBJ whole genome shotgun (WGS) entry which is preliminary data.</text>
</comment>
<sequence length="200" mass="22235">MNDSIHTHHRPSAQSAEARSQHAPGRADLPETLVSASTPSVLDPCCGSRMMWFNRDDQRCMFGDRRHESLVVTDRTHREDGTRALSIHPDALLDFRSLPFADGAFALVVFDPPHLVRAGPRSWLAAKYGKLGADWQNDLSAGFAECFRVLKPEGTLIFKWAEVQIPLREILALTPELPLFGHTSGKRAGTHWLTFLKAAA</sequence>
<protein>
    <submittedName>
        <fullName evidence="2">SAM-dependent methyltransferase</fullName>
    </submittedName>
</protein>
<keyword evidence="2" id="KW-0489">Methyltransferase</keyword>
<dbReference type="GO" id="GO:0008168">
    <property type="term" value="F:methyltransferase activity"/>
    <property type="evidence" value="ECO:0007669"/>
    <property type="project" value="UniProtKB-KW"/>
</dbReference>
<evidence type="ECO:0000313" key="2">
    <source>
        <dbReference type="EMBL" id="MDR7193330.1"/>
    </source>
</evidence>
<organism evidence="2 3">
    <name type="scientific">Luteimonas terrae</name>
    <dbReference type="NCBI Taxonomy" id="1530191"/>
    <lineage>
        <taxon>Bacteria</taxon>
        <taxon>Pseudomonadati</taxon>
        <taxon>Pseudomonadota</taxon>
        <taxon>Gammaproteobacteria</taxon>
        <taxon>Lysobacterales</taxon>
        <taxon>Lysobacteraceae</taxon>
        <taxon>Luteimonas</taxon>
    </lineage>
</organism>
<name>A0ABU1XX41_9GAMM</name>
<dbReference type="RefSeq" id="WP_310235391.1">
    <property type="nucleotide sequence ID" value="NZ_JAVDWO010000007.1"/>
</dbReference>
<feature type="region of interest" description="Disordered" evidence="1">
    <location>
        <begin position="1"/>
        <end position="24"/>
    </location>
</feature>
<dbReference type="EMBL" id="JAVDWO010000007">
    <property type="protein sequence ID" value="MDR7193330.1"/>
    <property type="molecule type" value="Genomic_DNA"/>
</dbReference>
<dbReference type="GO" id="GO:0032259">
    <property type="term" value="P:methylation"/>
    <property type="evidence" value="ECO:0007669"/>
    <property type="project" value="UniProtKB-KW"/>
</dbReference>
<dbReference type="InterPro" id="IPR029063">
    <property type="entry name" value="SAM-dependent_MTases_sf"/>
</dbReference>
<gene>
    <name evidence="2" type="ORF">J2W68_002064</name>
</gene>
<reference evidence="2 3" key="1">
    <citation type="submission" date="2023-07" db="EMBL/GenBank/DDBJ databases">
        <title>Sorghum-associated microbial communities from plants grown in Nebraska, USA.</title>
        <authorList>
            <person name="Schachtman D."/>
        </authorList>
    </citation>
    <scope>NUCLEOTIDE SEQUENCE [LARGE SCALE GENOMIC DNA]</scope>
    <source>
        <strain evidence="2 3">4099</strain>
    </source>
</reference>
<keyword evidence="2" id="KW-0808">Transferase</keyword>
<keyword evidence="3" id="KW-1185">Reference proteome</keyword>
<dbReference type="SUPFAM" id="SSF53335">
    <property type="entry name" value="S-adenosyl-L-methionine-dependent methyltransferases"/>
    <property type="match status" value="1"/>
</dbReference>
<accession>A0ABU1XX41</accession>
<dbReference type="Gene3D" id="3.40.50.150">
    <property type="entry name" value="Vaccinia Virus protein VP39"/>
    <property type="match status" value="1"/>
</dbReference>
<proteinExistence type="predicted"/>
<evidence type="ECO:0000313" key="3">
    <source>
        <dbReference type="Proteomes" id="UP001256588"/>
    </source>
</evidence>